<sequence>MHKPADGRPDERVVQALRASVKENERLREQNRRLVEAATEPVAITGMACRYPGGVQTPEQLWDLLIAERDTVSAFPDDRGWDLAGLFDDDPDRPGRSYVRAASFLDDPAGFDAAFFGISPKEAQAMEPQQRLLLECAWEAVERAGTDPTTLRGTRTGVFAGVVAVPYGPRAVDATDGSEGHLITGTAPSVAAGRVSYTLGLEGPAVSFDTACSSSLTALHAAVESLRRGECERALVGGVSVVTDPAVFAGLSGQRALSPDGRSKAFDAAADGTGWSEGCGVLVVERLSDARRHGRPVLALVRGVAVNQDGASSGLTAPNGSAQRRVITRALEAAGVTADQVDAVEAHGTGTALGDPIEAEALIATYGRAHTPEAPLHLGSLKSNIGHTVAAAGVSGVIKTVLALRNETLPRTLHLTEPTPRVNWSAGTVVPLTEARPWPRREDRPRRAGVSAFGMSGTNAHAVLEEAPAAEPAPAAPADAPPAASDLVPWPVSARGAAALAAQAARLADHLDAHPDLAPADVGHTLATARADLPDRAVVLSADTDGFREALRALAEGRDTAAVVRGRVREQAKTALVFPGQGSQWIGMAVSLMDTVPEFADRIDQCQKAFASHLDWSLASVLRGEPGAPGLERIDVVQPVLFAVMVALADLWRAHGLRPSAVVGHSQGEIAAAHVAGALSLEDAARVVITRSRLLTSLVGRGAMATLALSADEAAKRIGPWEGQLSVAVVNGPGTVVVAGDKQAVAELVGDCEADGIKVRRIHEDVAGHSPHVEALRADLVAALAGIRPRPTNLPLYSTVTGERIEGTALDAEYWYRNLRRTVLFEPAVRALHEAGFTAFVEVSSHPVTTYGIQQTVEAAGGDESAVLHTLRREEGGYGHFLTALARAHVSGVAVDWTRAHAPHAPRAVELPTYAFQRDRYWLVPGRASDVLGSGADPAGHPLLGAAVDLPDGEGHLFTGQLSLATAPWLADHAVGSTVVLPGAAHLDLVLHAAEHVGLPSVAELTLLAPLALRPGADTRLQVAVSGPDASGRRSVRVHARPADRSDGWTLHAEGLLEPASAPAPGTASAQTAPPPEAEPVPVDGLYADLARDGYGYGPAFQGLRAAWREGGRVWAEARLPDGHREDAAAFGVHPALLDAAQHAIALTAPGESGRVRLPFSWTGVRLYASGADHLRVHVSPVGPDEYALTMTDTDGNPVLTAESLAVRPVDAARVEEEARRALPRELYALEWPTVDLADTGPLPALAVLAPDTTGLTEALARTGAVVHLVTGLEELRELPGETVVLAPFAAAVPEAGTARVETAEETPAASGAGVPEDAGASLRRALELLQEWSADEGATDHRLIVVTRGAVAVAPEEDVTDLVHAPLWGLLRSAQAEQPDRFTVVDLDGSDAAAATLTRALASGEPQLALRGSTAHAPRFTRARVPGESAAPDLGGGTVLVTGATGVLGSAVARRLVERHGARDLLLLSRRGGGAPGATALVEELTSLGARAAFAACDVSDADALAAVIDAVPEERPLRAVVHVAGGIDDGVLATLTPESLDAVMRPKADAAHHLHRLTEHLDLAAFVLFSSAAGVLGSPGQANYAAANTFLDALAHHRRSRGMAAQSLSWGLWERLGEAGSHLEAADISRLRRLGMARTLEQREALDLLNAALACGAPHLVPLPLDLEGVRDRAARTGQVPPLMRGLVRQPRYRASKGGAAEGAGVSAALAASTGEERERLLLELVGALTTEVLGRPGDESPDPDQDFLELGMDSLTAVELRNELRAATGLRLTASVVLAHSTPARLARHLAAELPEPGSAAPTAVADTAGADPLEGAVPLFRESCRQGRIADGIRMVQAASRLRPEFTGPEDFGALPRPVTVARGPVLPRMVCLPSLVMVSGVQEYARFGAALQGLREVVVLPQPGFTPGDPLPRTLEAALAVQARAVREVVGDEPYVLVSRSSGGWVTHSVATLMEAGGHAPGAVVLMDTPMPEEPTAFPIIQAGVLERETRFGLMDGTRVTAMGRYIGLCADWEPAPTAVPTLAVRPGQQMLDASGTPIGGRDWRFDWPLPHEAVDVDGDHITMLEEHGPDTALTVHRWLEEHVR</sequence>
<dbReference type="InterPro" id="IPR013968">
    <property type="entry name" value="PKS_KR"/>
</dbReference>
<feature type="compositionally biased region" description="Low complexity" evidence="10">
    <location>
        <begin position="1059"/>
        <end position="1072"/>
    </location>
</feature>
<dbReference type="InterPro" id="IPR016035">
    <property type="entry name" value="Acyl_Trfase/lysoPLipase"/>
</dbReference>
<dbReference type="SUPFAM" id="SSF53901">
    <property type="entry name" value="Thiolase-like"/>
    <property type="match status" value="1"/>
</dbReference>
<feature type="domain" description="Carrier" evidence="11">
    <location>
        <begin position="1722"/>
        <end position="1797"/>
    </location>
</feature>
<dbReference type="Gene3D" id="3.40.50.720">
    <property type="entry name" value="NAD(P)-binding Rossmann-like Domain"/>
    <property type="match status" value="1"/>
</dbReference>
<evidence type="ECO:0000256" key="8">
    <source>
        <dbReference type="ARBA" id="ARBA00023315"/>
    </source>
</evidence>
<dbReference type="SMART" id="SM00825">
    <property type="entry name" value="PKS_KS"/>
    <property type="match status" value="1"/>
</dbReference>
<dbReference type="InterPro" id="IPR016036">
    <property type="entry name" value="Malonyl_transacylase_ACP-bd"/>
</dbReference>
<dbReference type="InterPro" id="IPR020841">
    <property type="entry name" value="PKS_Beta-ketoAc_synthase_dom"/>
</dbReference>
<dbReference type="InterPro" id="IPR020807">
    <property type="entry name" value="PKS_DH"/>
</dbReference>
<dbReference type="GeneID" id="91488592"/>
<dbReference type="InterPro" id="IPR042104">
    <property type="entry name" value="PKS_dehydratase_sf"/>
</dbReference>
<dbReference type="PROSITE" id="PS52019">
    <property type="entry name" value="PKS_MFAS_DH"/>
    <property type="match status" value="1"/>
</dbReference>
<dbReference type="FunFam" id="3.40.47.10:FF:000019">
    <property type="entry name" value="Polyketide synthase type I"/>
    <property type="match status" value="1"/>
</dbReference>
<feature type="region of interest" description="C-terminal hotdog fold" evidence="9">
    <location>
        <begin position="1078"/>
        <end position="1216"/>
    </location>
</feature>
<dbReference type="Pfam" id="PF00109">
    <property type="entry name" value="ketoacyl-synt"/>
    <property type="match status" value="1"/>
</dbReference>
<feature type="active site" description="Proton donor; for dehydratase activity" evidence="9">
    <location>
        <position position="1139"/>
    </location>
</feature>
<keyword evidence="3" id="KW-0596">Phosphopantetheine</keyword>
<dbReference type="PROSITE" id="PS52004">
    <property type="entry name" value="KS3_2"/>
    <property type="match status" value="1"/>
</dbReference>
<dbReference type="GO" id="GO:0004315">
    <property type="term" value="F:3-oxoacyl-[acyl-carrier-protein] synthase activity"/>
    <property type="evidence" value="ECO:0007669"/>
    <property type="project" value="InterPro"/>
</dbReference>
<feature type="region of interest" description="Disordered" evidence="10">
    <location>
        <begin position="1059"/>
        <end position="1083"/>
    </location>
</feature>
<feature type="active site" description="Proton acceptor; for dehydratase activity" evidence="9">
    <location>
        <position position="973"/>
    </location>
</feature>
<dbReference type="Pfam" id="PF00550">
    <property type="entry name" value="PP-binding"/>
    <property type="match status" value="1"/>
</dbReference>
<dbReference type="FunFam" id="3.40.366.10:FF:000002">
    <property type="entry name" value="Probable polyketide synthase 2"/>
    <property type="match status" value="1"/>
</dbReference>
<evidence type="ECO:0000259" key="11">
    <source>
        <dbReference type="PROSITE" id="PS50075"/>
    </source>
</evidence>
<protein>
    <submittedName>
        <fullName evidence="14">Acyl transferase</fullName>
    </submittedName>
</protein>
<dbReference type="OrthoDB" id="4537517at2"/>
<comment type="cofactor">
    <cofactor evidence="1">
        <name>pantetheine 4'-phosphate</name>
        <dbReference type="ChEBI" id="CHEBI:47942"/>
    </cofactor>
</comment>
<dbReference type="CDD" id="cd08956">
    <property type="entry name" value="KR_3_FAS_SDR_x"/>
    <property type="match status" value="1"/>
</dbReference>
<dbReference type="SUPFAM" id="SSF55048">
    <property type="entry name" value="Probable ACP-binding domain of malonyl-CoA ACP transacylase"/>
    <property type="match status" value="1"/>
</dbReference>
<keyword evidence="8" id="KW-0012">Acyltransferase</keyword>
<dbReference type="InterPro" id="IPR036736">
    <property type="entry name" value="ACP-like_sf"/>
</dbReference>
<dbReference type="PANTHER" id="PTHR43775:SF51">
    <property type="entry name" value="INACTIVE PHENOLPHTHIOCEROL SYNTHESIS POLYKETIDE SYNTHASE TYPE I PKS1-RELATED"/>
    <property type="match status" value="1"/>
</dbReference>
<dbReference type="InterPro" id="IPR001227">
    <property type="entry name" value="Ac_transferase_dom_sf"/>
</dbReference>
<evidence type="ECO:0000256" key="7">
    <source>
        <dbReference type="ARBA" id="ARBA00023268"/>
    </source>
</evidence>
<dbReference type="Pfam" id="PF14765">
    <property type="entry name" value="PS-DH"/>
    <property type="match status" value="1"/>
</dbReference>
<evidence type="ECO:0000259" key="13">
    <source>
        <dbReference type="PROSITE" id="PS52019"/>
    </source>
</evidence>
<feature type="region of interest" description="Disordered" evidence="10">
    <location>
        <begin position="1024"/>
        <end position="1044"/>
    </location>
</feature>
<dbReference type="Pfam" id="PF00698">
    <property type="entry name" value="Acyl_transf_1"/>
    <property type="match status" value="1"/>
</dbReference>
<dbReference type="Pfam" id="PF22953">
    <property type="entry name" value="SpnB_Rossmann"/>
    <property type="match status" value="1"/>
</dbReference>
<dbReference type="InterPro" id="IPR014030">
    <property type="entry name" value="Ketoacyl_synth_N"/>
</dbReference>
<dbReference type="Pfam" id="PF16197">
    <property type="entry name" value="KAsynt_C_assoc"/>
    <property type="match status" value="1"/>
</dbReference>
<dbReference type="Proteomes" id="UP000002219">
    <property type="component" value="Chromosome 1"/>
</dbReference>
<dbReference type="SUPFAM" id="SSF47336">
    <property type="entry name" value="ACP-like"/>
    <property type="match status" value="1"/>
</dbReference>
<dbReference type="SMART" id="SM00826">
    <property type="entry name" value="PKS_DH"/>
    <property type="match status" value="1"/>
</dbReference>
<name>D7AWH7_NOCDD</name>
<accession>D7AWH7</accession>
<dbReference type="HOGENOM" id="CLU_000022_35_2_11"/>
<dbReference type="SUPFAM" id="SSF53474">
    <property type="entry name" value="alpha/beta-Hydrolases"/>
    <property type="match status" value="1"/>
</dbReference>
<dbReference type="InterPro" id="IPR015083">
    <property type="entry name" value="NorB/c/GfsB-D-like_docking"/>
</dbReference>
<dbReference type="InterPro" id="IPR049552">
    <property type="entry name" value="PKS_DH_N"/>
</dbReference>
<dbReference type="SMART" id="SM00827">
    <property type="entry name" value="PKS_AT"/>
    <property type="match status" value="1"/>
</dbReference>
<dbReference type="PROSITE" id="PS50075">
    <property type="entry name" value="CARRIER"/>
    <property type="match status" value="1"/>
</dbReference>
<dbReference type="Gene3D" id="3.10.129.110">
    <property type="entry name" value="Polyketide synthase dehydratase"/>
    <property type="match status" value="1"/>
</dbReference>
<evidence type="ECO:0000256" key="1">
    <source>
        <dbReference type="ARBA" id="ARBA00001957"/>
    </source>
</evidence>
<dbReference type="Gene3D" id="3.40.47.10">
    <property type="match status" value="1"/>
</dbReference>
<dbReference type="Gene3D" id="3.40.50.1820">
    <property type="entry name" value="alpha/beta hydrolase"/>
    <property type="match status" value="1"/>
</dbReference>
<dbReference type="InterPro" id="IPR029058">
    <property type="entry name" value="AB_hydrolase_fold"/>
</dbReference>
<evidence type="ECO:0000256" key="3">
    <source>
        <dbReference type="ARBA" id="ARBA00022450"/>
    </source>
</evidence>
<dbReference type="InterPro" id="IPR020802">
    <property type="entry name" value="TesA-like"/>
</dbReference>
<dbReference type="eggNOG" id="COG3321">
    <property type="taxonomic scope" value="Bacteria"/>
</dbReference>
<feature type="domain" description="Ketosynthase family 3 (KS3)" evidence="12">
    <location>
        <begin position="39"/>
        <end position="466"/>
    </location>
</feature>
<dbReference type="Pfam" id="PF00975">
    <property type="entry name" value="Thioesterase"/>
    <property type="match status" value="1"/>
</dbReference>
<evidence type="ECO:0000313" key="15">
    <source>
        <dbReference type="Proteomes" id="UP000002219"/>
    </source>
</evidence>
<keyword evidence="7" id="KW-0511">Multifunctional enzyme</keyword>
<dbReference type="SMART" id="SM00822">
    <property type="entry name" value="PKS_KR"/>
    <property type="match status" value="1"/>
</dbReference>
<dbReference type="InterPro" id="IPR009081">
    <property type="entry name" value="PP-bd_ACP"/>
</dbReference>
<evidence type="ECO:0000256" key="6">
    <source>
        <dbReference type="ARBA" id="ARBA00023194"/>
    </source>
</evidence>
<dbReference type="InterPro" id="IPR020806">
    <property type="entry name" value="PKS_PP-bd"/>
</dbReference>
<dbReference type="PANTHER" id="PTHR43775">
    <property type="entry name" value="FATTY ACID SYNTHASE"/>
    <property type="match status" value="1"/>
</dbReference>
<comment type="pathway">
    <text evidence="2">Antibiotic biosynthesis.</text>
</comment>
<evidence type="ECO:0000256" key="2">
    <source>
        <dbReference type="ARBA" id="ARBA00004792"/>
    </source>
</evidence>
<dbReference type="Pfam" id="PF02801">
    <property type="entry name" value="Ketoacyl-synt_C"/>
    <property type="match status" value="1"/>
</dbReference>
<dbReference type="Gene3D" id="3.40.366.10">
    <property type="entry name" value="Malonyl-Coenzyme A Acyl Carrier Protein, domain 2"/>
    <property type="match status" value="1"/>
</dbReference>
<evidence type="ECO:0000259" key="12">
    <source>
        <dbReference type="PROSITE" id="PS52004"/>
    </source>
</evidence>
<proteinExistence type="predicted"/>
<dbReference type="InterPro" id="IPR036291">
    <property type="entry name" value="NAD(P)-bd_dom_sf"/>
</dbReference>
<dbReference type="SUPFAM" id="SSF51735">
    <property type="entry name" value="NAD(P)-binding Rossmann-fold domains"/>
    <property type="match status" value="2"/>
</dbReference>
<evidence type="ECO:0000256" key="10">
    <source>
        <dbReference type="SAM" id="MobiDB-lite"/>
    </source>
</evidence>
<dbReference type="RefSeq" id="WP_013151550.1">
    <property type="nucleotide sequence ID" value="NC_014210.1"/>
</dbReference>
<dbReference type="PROSITE" id="PS00606">
    <property type="entry name" value="KS3_1"/>
    <property type="match status" value="1"/>
</dbReference>
<dbReference type="InterPro" id="IPR016039">
    <property type="entry name" value="Thiolase-like"/>
</dbReference>
<gene>
    <name evidence="14" type="ordered locus">Ndas_0496</name>
</gene>
<dbReference type="InterPro" id="IPR049900">
    <property type="entry name" value="PKS_mFAS_DH"/>
</dbReference>
<dbReference type="InterPro" id="IPR032821">
    <property type="entry name" value="PKS_assoc"/>
</dbReference>
<dbReference type="STRING" id="446468.Ndas_0496"/>
<keyword evidence="15" id="KW-1185">Reference proteome</keyword>
<dbReference type="GO" id="GO:0033068">
    <property type="term" value="P:macrolide biosynthetic process"/>
    <property type="evidence" value="ECO:0007669"/>
    <property type="project" value="UniProtKB-ARBA"/>
</dbReference>
<evidence type="ECO:0000256" key="5">
    <source>
        <dbReference type="ARBA" id="ARBA00022679"/>
    </source>
</evidence>
<evidence type="ECO:0000313" key="14">
    <source>
        <dbReference type="EMBL" id="ADH65943.1"/>
    </source>
</evidence>
<dbReference type="GO" id="GO:0031177">
    <property type="term" value="F:phosphopantetheine binding"/>
    <property type="evidence" value="ECO:0007669"/>
    <property type="project" value="InterPro"/>
</dbReference>
<dbReference type="InterPro" id="IPR014031">
    <property type="entry name" value="Ketoacyl_synth_C"/>
</dbReference>
<dbReference type="InterPro" id="IPR050091">
    <property type="entry name" value="PKS_NRPS_Biosynth_Enz"/>
</dbReference>
<evidence type="ECO:0000256" key="4">
    <source>
        <dbReference type="ARBA" id="ARBA00022553"/>
    </source>
</evidence>
<dbReference type="Pfam" id="PF08990">
    <property type="entry name" value="Docking"/>
    <property type="match status" value="1"/>
</dbReference>
<dbReference type="GO" id="GO:0006633">
    <property type="term" value="P:fatty acid biosynthetic process"/>
    <property type="evidence" value="ECO:0007669"/>
    <property type="project" value="InterPro"/>
</dbReference>
<dbReference type="Gene3D" id="3.30.70.3290">
    <property type="match status" value="1"/>
</dbReference>
<feature type="region of interest" description="Disordered" evidence="10">
    <location>
        <begin position="1298"/>
        <end position="1317"/>
    </location>
</feature>
<dbReference type="Pfam" id="PF21089">
    <property type="entry name" value="PKS_DH_N"/>
    <property type="match status" value="1"/>
</dbReference>
<dbReference type="SUPFAM" id="SSF52151">
    <property type="entry name" value="FabD/lysophospholipase-like"/>
    <property type="match status" value="1"/>
</dbReference>
<dbReference type="InterPro" id="IPR049551">
    <property type="entry name" value="PKS_DH_C"/>
</dbReference>
<dbReference type="eggNOG" id="COG0300">
    <property type="taxonomic scope" value="Bacteria"/>
</dbReference>
<dbReference type="Gene3D" id="1.10.1200.10">
    <property type="entry name" value="ACP-like"/>
    <property type="match status" value="1"/>
</dbReference>
<dbReference type="SMART" id="SM01294">
    <property type="entry name" value="PKS_PP_betabranch"/>
    <property type="match status" value="1"/>
</dbReference>
<dbReference type="SMART" id="SM00824">
    <property type="entry name" value="PKS_TE"/>
    <property type="match status" value="1"/>
</dbReference>
<keyword evidence="4" id="KW-0597">Phosphoprotein</keyword>
<keyword evidence="5 14" id="KW-0808">Transferase</keyword>
<dbReference type="InterPro" id="IPR006162">
    <property type="entry name" value="Ppantetheine_attach_site"/>
</dbReference>
<organism evidence="14 15">
    <name type="scientific">Nocardiopsis dassonvillei (strain ATCC 23218 / DSM 43111 / CIP 107115 / JCM 7437 / KCTC 9190 / NBRC 14626 / NCTC 10488 / NRRL B-5397 / IMRU 509)</name>
    <name type="common">Actinomadura dassonvillei</name>
    <dbReference type="NCBI Taxonomy" id="446468"/>
    <lineage>
        <taxon>Bacteria</taxon>
        <taxon>Bacillati</taxon>
        <taxon>Actinomycetota</taxon>
        <taxon>Actinomycetes</taxon>
        <taxon>Streptosporangiales</taxon>
        <taxon>Nocardiopsidaceae</taxon>
        <taxon>Nocardiopsis</taxon>
    </lineage>
</organism>
<feature type="domain" description="PKS/mFAS DH" evidence="13">
    <location>
        <begin position="941"/>
        <end position="1216"/>
    </location>
</feature>
<dbReference type="InterPro" id="IPR055123">
    <property type="entry name" value="SpnB-like_Rossmann"/>
</dbReference>
<dbReference type="GO" id="GO:0004312">
    <property type="term" value="F:fatty acid synthase activity"/>
    <property type="evidence" value="ECO:0007669"/>
    <property type="project" value="TreeGrafter"/>
</dbReference>
<dbReference type="Pfam" id="PF08659">
    <property type="entry name" value="KR"/>
    <property type="match status" value="1"/>
</dbReference>
<reference evidence="14 15" key="1">
    <citation type="journal article" date="2010" name="Stand. Genomic Sci.">
        <title>Complete genome sequence of Nocardiopsis dassonvillei type strain (IMRU 509).</title>
        <authorList>
            <person name="Sun H."/>
            <person name="Lapidus A."/>
            <person name="Nolan M."/>
            <person name="Lucas S."/>
            <person name="Del Rio T.G."/>
            <person name="Tice H."/>
            <person name="Cheng J.F."/>
            <person name="Tapia R."/>
            <person name="Han C."/>
            <person name="Goodwin L."/>
            <person name="Pitluck S."/>
            <person name="Pagani I."/>
            <person name="Ivanova N."/>
            <person name="Mavromatis K."/>
            <person name="Mikhailova N."/>
            <person name="Pati A."/>
            <person name="Chen A."/>
            <person name="Palaniappan K."/>
            <person name="Land M."/>
            <person name="Hauser L."/>
            <person name="Chang Y.J."/>
            <person name="Jeffries C.D."/>
            <person name="Djao O.D."/>
            <person name="Rohde M."/>
            <person name="Sikorski J."/>
            <person name="Goker M."/>
            <person name="Woyke T."/>
            <person name="Bristow J."/>
            <person name="Eisen J.A."/>
            <person name="Markowitz V."/>
            <person name="Hugenholtz P."/>
            <person name="Kyrpides N.C."/>
            <person name="Klenk H.P."/>
        </authorList>
    </citation>
    <scope>NUCLEOTIDE SEQUENCE [LARGE SCALE GENOMIC DNA]</scope>
    <source>
        <strain evidence="15">ATCC 23218 / DSM 43111 / CIP 107115 / JCM 7437 / KCTC 9190 / NBRC 14626 / NCTC 10488 / NRRL B-5397 / IMRU 509</strain>
    </source>
</reference>
<dbReference type="InterPro" id="IPR057326">
    <property type="entry name" value="KR_dom"/>
</dbReference>
<evidence type="ECO:0000256" key="9">
    <source>
        <dbReference type="PROSITE-ProRule" id="PRU01363"/>
    </source>
</evidence>
<dbReference type="SMART" id="SM00823">
    <property type="entry name" value="PKS_PP"/>
    <property type="match status" value="1"/>
</dbReference>
<keyword evidence="6" id="KW-0045">Antibiotic biosynthesis</keyword>
<feature type="region of interest" description="N-terminal hotdog fold" evidence="9">
    <location>
        <begin position="941"/>
        <end position="1064"/>
    </location>
</feature>
<dbReference type="EMBL" id="CP002040">
    <property type="protein sequence ID" value="ADH65943.1"/>
    <property type="molecule type" value="Genomic_DNA"/>
</dbReference>
<dbReference type="InterPro" id="IPR014043">
    <property type="entry name" value="Acyl_transferase_dom"/>
</dbReference>
<dbReference type="KEGG" id="nda:Ndas_0496"/>
<dbReference type="CDD" id="cd00833">
    <property type="entry name" value="PKS"/>
    <property type="match status" value="1"/>
</dbReference>
<dbReference type="PROSITE" id="PS00012">
    <property type="entry name" value="PHOSPHOPANTETHEINE"/>
    <property type="match status" value="1"/>
</dbReference>
<dbReference type="InterPro" id="IPR001031">
    <property type="entry name" value="Thioesterase"/>
</dbReference>
<dbReference type="InterPro" id="IPR018201">
    <property type="entry name" value="Ketoacyl_synth_AS"/>
</dbReference>